<reference evidence="6 7" key="1">
    <citation type="submission" date="2021-12" db="EMBL/GenBank/DDBJ databases">
        <title>Sinirhodobacter sp. WL0062 is a bacterium isolated from seawater.</title>
        <authorList>
            <person name="Wang L."/>
            <person name="He W."/>
            <person name="Zhang D.-F."/>
        </authorList>
    </citation>
    <scope>NUCLEOTIDE SEQUENCE [LARGE SCALE GENOMIC DNA]</scope>
    <source>
        <strain evidence="6 7">WL0062</strain>
    </source>
</reference>
<dbReference type="InterPro" id="IPR016032">
    <property type="entry name" value="Sig_transdc_resp-reg_C-effctor"/>
</dbReference>
<dbReference type="PROSITE" id="PS50043">
    <property type="entry name" value="HTH_LUXR_2"/>
    <property type="match status" value="1"/>
</dbReference>
<accession>A0ABS8YW42</accession>
<feature type="modified residue" description="4-aspartylphosphate" evidence="3">
    <location>
        <position position="53"/>
    </location>
</feature>
<dbReference type="SMART" id="SM00421">
    <property type="entry name" value="HTH_LUXR"/>
    <property type="match status" value="1"/>
</dbReference>
<evidence type="ECO:0000313" key="6">
    <source>
        <dbReference type="EMBL" id="MCE5974054.1"/>
    </source>
</evidence>
<dbReference type="InterPro" id="IPR001789">
    <property type="entry name" value="Sig_transdc_resp-reg_receiver"/>
</dbReference>
<dbReference type="InterPro" id="IPR051015">
    <property type="entry name" value="EvgA-like"/>
</dbReference>
<sequence>MTVLIADDHEMVRDSIAAYLENEQDIQTEVAKDMPSALKKTVDHGGFDLVLLDYTMHGMNGLNGLQEAMRANGGRPVGLISGTATRHVANEALALGAAGFLPKSLSAKSLINAVRFMASGEVYAPFEFLAGDEDDDKTELAKQLTEREGEVMRGLLRGQSNKEIARDMGIQEVTVKLHVKTLCRKIGARNRTQAAIIAKEAHFH</sequence>
<dbReference type="Pfam" id="PF00196">
    <property type="entry name" value="GerE"/>
    <property type="match status" value="1"/>
</dbReference>
<comment type="caution">
    <text evidence="6">The sequence shown here is derived from an EMBL/GenBank/DDBJ whole genome shotgun (WGS) entry which is preliminary data.</text>
</comment>
<dbReference type="SMART" id="SM00448">
    <property type="entry name" value="REC"/>
    <property type="match status" value="1"/>
</dbReference>
<dbReference type="InterPro" id="IPR058245">
    <property type="entry name" value="NreC/VraR/RcsB-like_REC"/>
</dbReference>
<evidence type="ECO:0000259" key="4">
    <source>
        <dbReference type="PROSITE" id="PS50043"/>
    </source>
</evidence>
<evidence type="ECO:0000256" key="2">
    <source>
        <dbReference type="ARBA" id="ARBA00023125"/>
    </source>
</evidence>
<dbReference type="PROSITE" id="PS50110">
    <property type="entry name" value="RESPONSE_REGULATORY"/>
    <property type="match status" value="1"/>
</dbReference>
<dbReference type="InterPro" id="IPR000792">
    <property type="entry name" value="Tscrpt_reg_LuxR_C"/>
</dbReference>
<keyword evidence="2" id="KW-0238">DNA-binding</keyword>
<name>A0ABS8YW42_9RHOB</name>
<evidence type="ECO:0000259" key="5">
    <source>
        <dbReference type="PROSITE" id="PS50110"/>
    </source>
</evidence>
<dbReference type="SUPFAM" id="SSF52172">
    <property type="entry name" value="CheY-like"/>
    <property type="match status" value="1"/>
</dbReference>
<dbReference type="EMBL" id="JAJUOS010000008">
    <property type="protein sequence ID" value="MCE5974054.1"/>
    <property type="molecule type" value="Genomic_DNA"/>
</dbReference>
<keyword evidence="1 3" id="KW-0597">Phosphoprotein</keyword>
<feature type="domain" description="HTH luxR-type" evidence="4">
    <location>
        <begin position="137"/>
        <end position="202"/>
    </location>
</feature>
<evidence type="ECO:0000313" key="7">
    <source>
        <dbReference type="Proteomes" id="UP001521181"/>
    </source>
</evidence>
<gene>
    <name evidence="6" type="ORF">LZA78_11220</name>
</gene>
<dbReference type="Pfam" id="PF00072">
    <property type="entry name" value="Response_reg"/>
    <property type="match status" value="1"/>
</dbReference>
<proteinExistence type="predicted"/>
<dbReference type="CDD" id="cd06170">
    <property type="entry name" value="LuxR_C_like"/>
    <property type="match status" value="1"/>
</dbReference>
<feature type="domain" description="Response regulatory" evidence="5">
    <location>
        <begin position="2"/>
        <end position="118"/>
    </location>
</feature>
<evidence type="ECO:0000256" key="1">
    <source>
        <dbReference type="ARBA" id="ARBA00022553"/>
    </source>
</evidence>
<keyword evidence="7" id="KW-1185">Reference proteome</keyword>
<protein>
    <submittedName>
        <fullName evidence="6">Response regulator transcription factor</fullName>
    </submittedName>
</protein>
<dbReference type="PRINTS" id="PR00038">
    <property type="entry name" value="HTHLUXR"/>
</dbReference>
<evidence type="ECO:0000256" key="3">
    <source>
        <dbReference type="PROSITE-ProRule" id="PRU00169"/>
    </source>
</evidence>
<dbReference type="PANTHER" id="PTHR45566">
    <property type="entry name" value="HTH-TYPE TRANSCRIPTIONAL REGULATOR YHJB-RELATED"/>
    <property type="match status" value="1"/>
</dbReference>
<organism evidence="6 7">
    <name type="scientific">Rhodobacter flavimaris</name>
    <dbReference type="NCBI Taxonomy" id="2907145"/>
    <lineage>
        <taxon>Bacteria</taxon>
        <taxon>Pseudomonadati</taxon>
        <taxon>Pseudomonadota</taxon>
        <taxon>Alphaproteobacteria</taxon>
        <taxon>Rhodobacterales</taxon>
        <taxon>Rhodobacter group</taxon>
        <taxon>Rhodobacter</taxon>
    </lineage>
</organism>
<dbReference type="CDD" id="cd17535">
    <property type="entry name" value="REC_NarL-like"/>
    <property type="match status" value="1"/>
</dbReference>
<dbReference type="SUPFAM" id="SSF46894">
    <property type="entry name" value="C-terminal effector domain of the bipartite response regulators"/>
    <property type="match status" value="1"/>
</dbReference>
<dbReference type="PANTHER" id="PTHR45566:SF1">
    <property type="entry name" value="HTH-TYPE TRANSCRIPTIONAL REGULATOR YHJB-RELATED"/>
    <property type="match status" value="1"/>
</dbReference>
<dbReference type="Proteomes" id="UP001521181">
    <property type="component" value="Unassembled WGS sequence"/>
</dbReference>
<dbReference type="InterPro" id="IPR011006">
    <property type="entry name" value="CheY-like_superfamily"/>
</dbReference>
<dbReference type="Gene3D" id="3.40.50.2300">
    <property type="match status" value="1"/>
</dbReference>